<organism evidence="2 3">
    <name type="scientific">Rhamnusium bicolor</name>
    <dbReference type="NCBI Taxonomy" id="1586634"/>
    <lineage>
        <taxon>Eukaryota</taxon>
        <taxon>Metazoa</taxon>
        <taxon>Ecdysozoa</taxon>
        <taxon>Arthropoda</taxon>
        <taxon>Hexapoda</taxon>
        <taxon>Insecta</taxon>
        <taxon>Pterygota</taxon>
        <taxon>Neoptera</taxon>
        <taxon>Endopterygota</taxon>
        <taxon>Coleoptera</taxon>
        <taxon>Polyphaga</taxon>
        <taxon>Cucujiformia</taxon>
        <taxon>Chrysomeloidea</taxon>
        <taxon>Cerambycidae</taxon>
        <taxon>Lepturinae</taxon>
        <taxon>Rhagiini</taxon>
        <taxon>Rhamnusium</taxon>
    </lineage>
</organism>
<keyword evidence="3" id="KW-1185">Reference proteome</keyword>
<name>A0AAV8ZTK4_9CUCU</name>
<protein>
    <recommendedName>
        <fullName evidence="1">CUB domain-containing protein</fullName>
    </recommendedName>
</protein>
<evidence type="ECO:0000313" key="3">
    <source>
        <dbReference type="Proteomes" id="UP001162156"/>
    </source>
</evidence>
<evidence type="ECO:0000313" key="2">
    <source>
        <dbReference type="EMBL" id="KAJ8970582.1"/>
    </source>
</evidence>
<sequence>MQCKYLPAPIGCLQYHTAASGTVTSFNYGETINGALVTLPDGTTRPGSRQIANLNYGICVDMLPGYCSIQWTNSKPFVLTAVTNGDELDDIANRGFSLDYTQMACSNLPNAFFMT</sequence>
<dbReference type="PANTHER" id="PTHR33236">
    <property type="entry name" value="INTRAFLAGELLAR TRANSPORT PROTEIN 122 FAMILY PROTEIN-RELATED"/>
    <property type="match status" value="1"/>
</dbReference>
<reference evidence="2" key="1">
    <citation type="journal article" date="2023" name="Insect Mol. Biol.">
        <title>Genome sequencing provides insights into the evolution of gene families encoding plant cell wall-degrading enzymes in longhorned beetles.</title>
        <authorList>
            <person name="Shin N.R."/>
            <person name="Okamura Y."/>
            <person name="Kirsch R."/>
            <person name="Pauchet Y."/>
        </authorList>
    </citation>
    <scope>NUCLEOTIDE SEQUENCE</scope>
    <source>
        <strain evidence="2">RBIC_L_NR</strain>
    </source>
</reference>
<dbReference type="InterPro" id="IPR058698">
    <property type="entry name" value="CUB_metazoa"/>
</dbReference>
<dbReference type="Pfam" id="PF26080">
    <property type="entry name" value="CUB_animal"/>
    <property type="match status" value="1"/>
</dbReference>
<proteinExistence type="predicted"/>
<dbReference type="Proteomes" id="UP001162156">
    <property type="component" value="Unassembled WGS sequence"/>
</dbReference>
<comment type="caution">
    <text evidence="2">The sequence shown here is derived from an EMBL/GenBank/DDBJ whole genome shotgun (WGS) entry which is preliminary data.</text>
</comment>
<dbReference type="PANTHER" id="PTHR33236:SF5">
    <property type="entry name" value="CUB DOMAIN-CONTAINING PROTEIN"/>
    <property type="match status" value="1"/>
</dbReference>
<feature type="domain" description="CUB" evidence="1">
    <location>
        <begin position="9"/>
        <end position="74"/>
    </location>
</feature>
<gene>
    <name evidence="2" type="ORF">NQ314_001106</name>
</gene>
<dbReference type="EMBL" id="JANEYF010000334">
    <property type="protein sequence ID" value="KAJ8970582.1"/>
    <property type="molecule type" value="Genomic_DNA"/>
</dbReference>
<evidence type="ECO:0000259" key="1">
    <source>
        <dbReference type="Pfam" id="PF26080"/>
    </source>
</evidence>
<accession>A0AAV8ZTK4</accession>
<dbReference type="AlphaFoldDB" id="A0AAV8ZTK4"/>